<organism evidence="2">
    <name type="scientific">Streptococcus pneumoniae</name>
    <dbReference type="NCBI Taxonomy" id="1313"/>
    <lineage>
        <taxon>Bacteria</taxon>
        <taxon>Bacillati</taxon>
        <taxon>Bacillota</taxon>
        <taxon>Bacilli</taxon>
        <taxon>Lactobacillales</taxon>
        <taxon>Streptococcaceae</taxon>
        <taxon>Streptococcus</taxon>
    </lineage>
</organism>
<name>Q4K1T6_STREE</name>
<feature type="transmembrane region" description="Helical" evidence="1">
    <location>
        <begin position="307"/>
        <end position="329"/>
    </location>
</feature>
<feature type="transmembrane region" description="Helical" evidence="1">
    <location>
        <begin position="182"/>
        <end position="198"/>
    </location>
</feature>
<feature type="transmembrane region" description="Helical" evidence="1">
    <location>
        <begin position="154"/>
        <end position="175"/>
    </location>
</feature>
<evidence type="ECO:0000313" key="2">
    <source>
        <dbReference type="EMBL" id="CAI33309.1"/>
    </source>
</evidence>
<dbReference type="EMBL" id="CR931661">
    <property type="protein sequence ID" value="CAI33309.1"/>
    <property type="molecule type" value="Genomic_DNA"/>
</dbReference>
<protein>
    <submittedName>
        <fullName evidence="2">Oligosaccharide repeat unit polymerase Wzy</fullName>
    </submittedName>
</protein>
<keyword evidence="1" id="KW-0472">Membrane</keyword>
<feature type="transmembrane region" description="Helical" evidence="1">
    <location>
        <begin position="233"/>
        <end position="251"/>
    </location>
</feature>
<gene>
    <name evidence="2" type="primary">wzy</name>
    <name evidence="2" type="ORF">SPC13_0016</name>
</gene>
<reference evidence="2" key="1">
    <citation type="journal article" date="2006" name="PLoS Genet.">
        <title>Genetic analysis of the capsular biosynthetic locus from all 90 pneumococcal serotypes.</title>
        <authorList>
            <person name="Bentley S.D."/>
            <person name="Aanensen D.M."/>
            <person name="Mavroidi A."/>
            <person name="Saunders D."/>
            <person name="Rabbinowitsch E."/>
            <person name="Collins M."/>
            <person name="Donohoe K."/>
            <person name="Harris D."/>
            <person name="Murphy L."/>
            <person name="Quail M.A."/>
            <person name="Samuel G."/>
            <person name="Skovsted I.C."/>
            <person name="Kaltoft M.S."/>
            <person name="Barrell B."/>
            <person name="Reeves P.R."/>
            <person name="Parkhill J."/>
            <person name="Spratt B.G."/>
        </authorList>
    </citation>
    <scope>NUCLEOTIDE SEQUENCE</scope>
    <source>
        <strain evidence="2">34357</strain>
    </source>
</reference>
<sequence length="386" mass="45118">MSNMSSIKVSIYQLLFYVSFIIIVGSKYLRETVFVNAYPLLSELIKVLIIIACIFLLLKYILEPHTKKFIIFSIVILTIGVVVSYNSDSFFILMPVVALILNMSNIDITKVIKVWLIEIIALMIFLAICYRLNIVGEVINSAIRSDGKIRYALGYKYSTFSSNYFFHVTIFYLYLRKHMIKYVEIITLFLINLYLYALTDTRAVFYYSTAAIVICLLLKMFKIKTYSIILNKYSMLFSAIIAGVLSWSYRYRLPFFDQLDLILTGRLRLGSAAFNNFHITFFGQKIRWIYEQNMFSELIYNYVDSSYLNILFGFGIIILLLILVGYYIIGEKKLSRDTYYTMMIVFLSLHSTFDPQLIDIVYNPAILFLGYVIYNEDEIKNLNKIY</sequence>
<accession>Q4K1T6</accession>
<evidence type="ECO:0000256" key="1">
    <source>
        <dbReference type="SAM" id="Phobius"/>
    </source>
</evidence>
<proteinExistence type="predicted"/>
<dbReference type="AlphaFoldDB" id="Q4K1T6"/>
<keyword evidence="1" id="KW-0812">Transmembrane</keyword>
<feature type="transmembrane region" description="Helical" evidence="1">
    <location>
        <begin position="12"/>
        <end position="29"/>
    </location>
</feature>
<feature type="transmembrane region" description="Helical" evidence="1">
    <location>
        <begin position="115"/>
        <end position="134"/>
    </location>
</feature>
<keyword evidence="1" id="KW-1133">Transmembrane helix</keyword>
<feature type="transmembrane region" description="Helical" evidence="1">
    <location>
        <begin position="44"/>
        <end position="62"/>
    </location>
</feature>
<feature type="transmembrane region" description="Helical" evidence="1">
    <location>
        <begin position="69"/>
        <end position="85"/>
    </location>
</feature>